<feature type="active site" description="Acyl-ester intermediate" evidence="7">
    <location>
        <position position="151"/>
    </location>
</feature>
<evidence type="ECO:0000313" key="10">
    <source>
        <dbReference type="Proteomes" id="UP001211907"/>
    </source>
</evidence>
<feature type="active site" description="Charge relay system" evidence="7">
    <location>
        <position position="42"/>
    </location>
</feature>
<dbReference type="GO" id="GO:0005739">
    <property type="term" value="C:mitochondrion"/>
    <property type="evidence" value="ECO:0007669"/>
    <property type="project" value="UniProtKB-SubCell"/>
</dbReference>
<keyword evidence="7" id="KW-0496">Mitochondrion</keyword>
<reference evidence="9" key="1">
    <citation type="submission" date="2020-05" db="EMBL/GenBank/DDBJ databases">
        <title>Phylogenomic resolution of chytrid fungi.</title>
        <authorList>
            <person name="Stajich J.E."/>
            <person name="Amses K."/>
            <person name="Simmons R."/>
            <person name="Seto K."/>
            <person name="Myers J."/>
            <person name="Bonds A."/>
            <person name="Quandt C.A."/>
            <person name="Barry K."/>
            <person name="Liu P."/>
            <person name="Grigoriev I."/>
            <person name="Longcore J.E."/>
            <person name="James T.Y."/>
        </authorList>
    </citation>
    <scope>NUCLEOTIDE SEQUENCE</scope>
    <source>
        <strain evidence="9">JEL0513</strain>
    </source>
</reference>
<dbReference type="GO" id="GO:0070681">
    <property type="term" value="P:glutaminyl-tRNAGln biosynthesis via transamidation"/>
    <property type="evidence" value="ECO:0007669"/>
    <property type="project" value="UniProtKB-UniRule"/>
</dbReference>
<comment type="caution">
    <text evidence="9">The sequence shown here is derived from an EMBL/GenBank/DDBJ whole genome shotgun (WGS) entry which is preliminary data.</text>
</comment>
<dbReference type="HAMAP" id="MF_00120">
    <property type="entry name" value="GatA"/>
    <property type="match status" value="1"/>
</dbReference>
<sequence length="456" mass="48943">MNRVGSESVNALVRPIDGLSLPLAIRSNQSSVKLKGWKVAIKANIATTSPSKTLDQVNPVTSCASKVLSDYVSPFQATVANLIESNGGEILVDKANMDEFGMGSYNVHSIYGPVKNPRDLSRVSGGSSGGSAAAVASGSCRIALGTDTGGSVRLPASYCGVVGFKPSYGRFSRWGVVSYASSLDTVGILGKTVEDCEKVYDVLDWRDEKDPTSLAFNTFPQISREFKNITVGIPAHVPSILPELTLCLYSNMIEKLESKGVKIVPVTLDNHKHALGAYYTIASAEASSNLARFDGIRYGRLDENNSGPENVRNMFGDAVKKRIMLGSFVLGSNAYSSYFSQSQKIRRLIQISYNDIFKQAHPITPSINSARKNEKVDFILTPASSNIAPTLEKVAAGELVDEFMDDVMTVPASLAGLPALVVPSGFIAGNMGVGMQIIGQFGDDKRLFRIGQEMES</sequence>
<keyword evidence="5 7" id="KW-0648">Protein biosynthesis</keyword>
<comment type="catalytic activity">
    <reaction evidence="6 7">
        <text>L-glutamyl-tRNA(Gln) + L-glutamine + ATP + H2O = L-glutaminyl-tRNA(Gln) + L-glutamate + ADP + phosphate + H(+)</text>
        <dbReference type="Rhea" id="RHEA:17521"/>
        <dbReference type="Rhea" id="RHEA-COMP:9681"/>
        <dbReference type="Rhea" id="RHEA-COMP:9684"/>
        <dbReference type="ChEBI" id="CHEBI:15377"/>
        <dbReference type="ChEBI" id="CHEBI:15378"/>
        <dbReference type="ChEBI" id="CHEBI:29985"/>
        <dbReference type="ChEBI" id="CHEBI:30616"/>
        <dbReference type="ChEBI" id="CHEBI:43474"/>
        <dbReference type="ChEBI" id="CHEBI:58359"/>
        <dbReference type="ChEBI" id="CHEBI:78520"/>
        <dbReference type="ChEBI" id="CHEBI:78521"/>
        <dbReference type="ChEBI" id="CHEBI:456216"/>
        <dbReference type="EC" id="6.3.5.7"/>
    </reaction>
</comment>
<dbReference type="InterPro" id="IPR036928">
    <property type="entry name" value="AS_sf"/>
</dbReference>
<dbReference type="EMBL" id="JADGJH010000838">
    <property type="protein sequence ID" value="KAJ3122046.1"/>
    <property type="molecule type" value="Genomic_DNA"/>
</dbReference>
<dbReference type="Gene3D" id="3.90.1300.10">
    <property type="entry name" value="Amidase signature (AS) domain"/>
    <property type="match status" value="1"/>
</dbReference>
<accession>A0AAD5XG48</accession>
<dbReference type="EC" id="6.3.5.7" evidence="7"/>
<comment type="function">
    <text evidence="7">Allows the formation of correctly charged Gln-tRNA(Gln) through the transamidation of misacylated Glu-tRNA(Gln) in the mitochondria. The reaction takes place in the presence of glutamine and ATP through an activated gamma-phospho-Glu-tRNA(Gln).</text>
</comment>
<comment type="subcellular location">
    <subcellularLocation>
        <location evidence="7">Mitochondrion</location>
    </subcellularLocation>
</comment>
<keyword evidence="4 7" id="KW-0067">ATP-binding</keyword>
<evidence type="ECO:0000256" key="2">
    <source>
        <dbReference type="ARBA" id="ARBA00022598"/>
    </source>
</evidence>
<name>A0AAD5XG48_9FUNG</name>
<evidence type="ECO:0000256" key="5">
    <source>
        <dbReference type="ARBA" id="ARBA00022917"/>
    </source>
</evidence>
<dbReference type="InterPro" id="IPR023631">
    <property type="entry name" value="Amidase_dom"/>
</dbReference>
<dbReference type="SUPFAM" id="SSF75304">
    <property type="entry name" value="Amidase signature (AS) enzymes"/>
    <property type="match status" value="1"/>
</dbReference>
<comment type="subunit">
    <text evidence="7">Subunit of the heterotrimeric GatCAB amidotransferase (AdT) complex, composed of A, B and C subunits.</text>
</comment>
<evidence type="ECO:0000256" key="3">
    <source>
        <dbReference type="ARBA" id="ARBA00022741"/>
    </source>
</evidence>
<dbReference type="GO" id="GO:0050567">
    <property type="term" value="F:glutaminyl-tRNA synthase (glutamine-hydrolyzing) activity"/>
    <property type="evidence" value="ECO:0007669"/>
    <property type="project" value="UniProtKB-UniRule"/>
</dbReference>
<comment type="similarity">
    <text evidence="1 7">Belongs to the amidase family. GatA subfamily.</text>
</comment>
<proteinExistence type="inferred from homology"/>
<dbReference type="AlphaFoldDB" id="A0AAD5XG48"/>
<keyword evidence="3 7" id="KW-0547">Nucleotide-binding</keyword>
<dbReference type="PANTHER" id="PTHR11895">
    <property type="entry name" value="TRANSAMIDASE"/>
    <property type="match status" value="1"/>
</dbReference>
<keyword evidence="10" id="KW-1185">Reference proteome</keyword>
<dbReference type="InterPro" id="IPR000120">
    <property type="entry name" value="Amidase"/>
</dbReference>
<dbReference type="GO" id="GO:0032543">
    <property type="term" value="P:mitochondrial translation"/>
    <property type="evidence" value="ECO:0007669"/>
    <property type="project" value="UniProtKB-UniRule"/>
</dbReference>
<dbReference type="PANTHER" id="PTHR11895:SF7">
    <property type="entry name" value="GLUTAMYL-TRNA(GLN) AMIDOTRANSFERASE SUBUNIT A, MITOCHONDRIAL"/>
    <property type="match status" value="1"/>
</dbReference>
<evidence type="ECO:0000259" key="8">
    <source>
        <dbReference type="Pfam" id="PF01425"/>
    </source>
</evidence>
<dbReference type="GO" id="GO:0005524">
    <property type="term" value="F:ATP binding"/>
    <property type="evidence" value="ECO:0007669"/>
    <property type="project" value="UniProtKB-KW"/>
</dbReference>
<dbReference type="Proteomes" id="UP001211907">
    <property type="component" value="Unassembled WGS sequence"/>
</dbReference>
<dbReference type="GO" id="GO:0030956">
    <property type="term" value="C:glutamyl-tRNA(Gln) amidotransferase complex"/>
    <property type="evidence" value="ECO:0007669"/>
    <property type="project" value="UniProtKB-UniRule"/>
</dbReference>
<dbReference type="InterPro" id="IPR004412">
    <property type="entry name" value="GatA"/>
</dbReference>
<evidence type="ECO:0000256" key="1">
    <source>
        <dbReference type="ARBA" id="ARBA00008069"/>
    </source>
</evidence>
<protein>
    <recommendedName>
        <fullName evidence="7">Glutamyl-tRNA(Gln) amidotransferase subunit A, mitochondrial</fullName>
        <shortName evidence="7">Glu-AdT subunit A</shortName>
        <ecNumber evidence="7">6.3.5.7</ecNumber>
    </recommendedName>
</protein>
<dbReference type="PROSITE" id="PS00571">
    <property type="entry name" value="AMIDASES"/>
    <property type="match status" value="1"/>
</dbReference>
<evidence type="ECO:0000256" key="6">
    <source>
        <dbReference type="ARBA" id="ARBA00047407"/>
    </source>
</evidence>
<evidence type="ECO:0000256" key="4">
    <source>
        <dbReference type="ARBA" id="ARBA00022840"/>
    </source>
</evidence>
<feature type="domain" description="Amidase" evidence="8">
    <location>
        <begin position="32"/>
        <end position="447"/>
    </location>
</feature>
<feature type="active site" description="Charge relay system" evidence="7">
    <location>
        <position position="127"/>
    </location>
</feature>
<organism evidence="9 10">
    <name type="scientific">Physocladia obscura</name>
    <dbReference type="NCBI Taxonomy" id="109957"/>
    <lineage>
        <taxon>Eukaryota</taxon>
        <taxon>Fungi</taxon>
        <taxon>Fungi incertae sedis</taxon>
        <taxon>Chytridiomycota</taxon>
        <taxon>Chytridiomycota incertae sedis</taxon>
        <taxon>Chytridiomycetes</taxon>
        <taxon>Chytridiales</taxon>
        <taxon>Chytriomycetaceae</taxon>
        <taxon>Physocladia</taxon>
    </lineage>
</organism>
<evidence type="ECO:0000313" key="9">
    <source>
        <dbReference type="EMBL" id="KAJ3122046.1"/>
    </source>
</evidence>
<dbReference type="InterPro" id="IPR020556">
    <property type="entry name" value="Amidase_CS"/>
</dbReference>
<keyword evidence="2 7" id="KW-0436">Ligase</keyword>
<evidence type="ECO:0000256" key="7">
    <source>
        <dbReference type="HAMAP-Rule" id="MF_03150"/>
    </source>
</evidence>
<dbReference type="Pfam" id="PF01425">
    <property type="entry name" value="Amidase"/>
    <property type="match status" value="1"/>
</dbReference>
<gene>
    <name evidence="9" type="primary">HER2</name>
    <name evidence="9" type="ORF">HK100_012143</name>
</gene>